<keyword evidence="1" id="KW-0805">Transcription regulation</keyword>
<protein>
    <submittedName>
        <fullName evidence="5">GntR family transcriptional regulator</fullName>
    </submittedName>
</protein>
<dbReference type="Pfam" id="PF00392">
    <property type="entry name" value="GntR"/>
    <property type="match status" value="1"/>
</dbReference>
<evidence type="ECO:0000256" key="1">
    <source>
        <dbReference type="ARBA" id="ARBA00023015"/>
    </source>
</evidence>
<evidence type="ECO:0000313" key="6">
    <source>
        <dbReference type="Proteomes" id="UP000277214"/>
    </source>
</evidence>
<dbReference type="PRINTS" id="PR00035">
    <property type="entry name" value="HTHGNTR"/>
</dbReference>
<dbReference type="SMART" id="SM00345">
    <property type="entry name" value="HTH_GNTR"/>
    <property type="match status" value="1"/>
</dbReference>
<organism evidence="5 6">
    <name type="scientific">Salmonella enterica I</name>
    <dbReference type="NCBI Taxonomy" id="59201"/>
    <lineage>
        <taxon>Bacteria</taxon>
        <taxon>Pseudomonadati</taxon>
        <taxon>Pseudomonadota</taxon>
        <taxon>Gammaproteobacteria</taxon>
        <taxon>Enterobacterales</taxon>
        <taxon>Enterobacteriaceae</taxon>
        <taxon>Salmonella</taxon>
    </lineage>
</organism>
<dbReference type="InterPro" id="IPR000524">
    <property type="entry name" value="Tscrpt_reg_HTH_GntR"/>
</dbReference>
<proteinExistence type="predicted"/>
<dbReference type="InterPro" id="IPR036390">
    <property type="entry name" value="WH_DNA-bd_sf"/>
</dbReference>
<accession>A0A447PWX3</accession>
<sequence>MKKIQRTQTRDHITQMLRYEILSGNIKAGEELAQESIAEQLGLSRMPVREALQSLEQEGFLIRLPNRHMQVAHLEADRVSHIFRVIAAMAAEMFSLIPSEVGDALLIRAQALAVAEDKSCELECHAMLISYVNNRYLEKVYQQFLDGYVSYVILHLKKDNQESAQLFAELADVIRQGRRDEIGASYAALFPLFSRNNASTYEGLGKCRSLS</sequence>
<evidence type="ECO:0000256" key="2">
    <source>
        <dbReference type="ARBA" id="ARBA00023125"/>
    </source>
</evidence>
<keyword evidence="2" id="KW-0238">DNA-binding</keyword>
<dbReference type="GO" id="GO:0003700">
    <property type="term" value="F:DNA-binding transcription factor activity"/>
    <property type="evidence" value="ECO:0007669"/>
    <property type="project" value="InterPro"/>
</dbReference>
<gene>
    <name evidence="5" type="primary">pdhR_3</name>
    <name evidence="5" type="ORF">NCTC8272_05012</name>
</gene>
<feature type="domain" description="HTH gntR-type" evidence="4">
    <location>
        <begin position="7"/>
        <end position="74"/>
    </location>
</feature>
<dbReference type="Gene3D" id="1.10.10.10">
    <property type="entry name" value="Winged helix-like DNA-binding domain superfamily/Winged helix DNA-binding domain"/>
    <property type="match status" value="1"/>
</dbReference>
<name>A0A447PWX3_SALET</name>
<evidence type="ECO:0000313" key="5">
    <source>
        <dbReference type="EMBL" id="VEA43556.1"/>
    </source>
</evidence>
<dbReference type="EMBL" id="LR134149">
    <property type="protein sequence ID" value="VEA43556.1"/>
    <property type="molecule type" value="Genomic_DNA"/>
</dbReference>
<dbReference type="PANTHER" id="PTHR43537">
    <property type="entry name" value="TRANSCRIPTIONAL REGULATOR, GNTR FAMILY"/>
    <property type="match status" value="1"/>
</dbReference>
<evidence type="ECO:0000256" key="3">
    <source>
        <dbReference type="ARBA" id="ARBA00023163"/>
    </source>
</evidence>
<dbReference type="SUPFAM" id="SSF46785">
    <property type="entry name" value="Winged helix' DNA-binding domain"/>
    <property type="match status" value="1"/>
</dbReference>
<dbReference type="PROSITE" id="PS50949">
    <property type="entry name" value="HTH_GNTR"/>
    <property type="match status" value="1"/>
</dbReference>
<reference evidence="5 6" key="1">
    <citation type="submission" date="2018-12" db="EMBL/GenBank/DDBJ databases">
        <authorList>
            <consortium name="Pathogen Informatics"/>
        </authorList>
    </citation>
    <scope>NUCLEOTIDE SEQUENCE [LARGE SCALE GENOMIC DNA]</scope>
    <source>
        <strain evidence="5 6">NCTC8272</strain>
    </source>
</reference>
<evidence type="ECO:0000259" key="4">
    <source>
        <dbReference type="PROSITE" id="PS50949"/>
    </source>
</evidence>
<dbReference type="InterPro" id="IPR036388">
    <property type="entry name" value="WH-like_DNA-bd_sf"/>
</dbReference>
<dbReference type="GO" id="GO:0003677">
    <property type="term" value="F:DNA binding"/>
    <property type="evidence" value="ECO:0007669"/>
    <property type="project" value="UniProtKB-KW"/>
</dbReference>
<keyword evidence="3" id="KW-0804">Transcription</keyword>
<dbReference type="CDD" id="cd07377">
    <property type="entry name" value="WHTH_GntR"/>
    <property type="match status" value="1"/>
</dbReference>
<dbReference type="PANTHER" id="PTHR43537:SF51">
    <property type="entry name" value="HTH-TYPE TRANSCRIPTIONAL REGULATOR LGOR-RELATED"/>
    <property type="match status" value="1"/>
</dbReference>
<dbReference type="Proteomes" id="UP000277214">
    <property type="component" value="Chromosome 1"/>
</dbReference>
<dbReference type="AlphaFoldDB" id="A0A447PWX3"/>